<dbReference type="Pfam" id="PF00150">
    <property type="entry name" value="Cellulase"/>
    <property type="match status" value="1"/>
</dbReference>
<dbReference type="GO" id="GO:0005576">
    <property type="term" value="C:extracellular region"/>
    <property type="evidence" value="ECO:0007669"/>
    <property type="project" value="TreeGrafter"/>
</dbReference>
<dbReference type="InterPro" id="IPR050386">
    <property type="entry name" value="Glycosyl_hydrolase_5"/>
</dbReference>
<feature type="compositionally biased region" description="Basic and acidic residues" evidence="16">
    <location>
        <begin position="1"/>
        <end position="34"/>
    </location>
</feature>
<feature type="compositionally biased region" description="Basic and acidic residues" evidence="16">
    <location>
        <begin position="297"/>
        <end position="336"/>
    </location>
</feature>
<dbReference type="InterPro" id="IPR017853">
    <property type="entry name" value="GH"/>
</dbReference>
<keyword evidence="4 17" id="KW-0812">Transmembrane</keyword>
<proteinExistence type="inferred from homology"/>
<feature type="compositionally biased region" description="Basic and acidic residues" evidence="16">
    <location>
        <begin position="250"/>
        <end position="260"/>
    </location>
</feature>
<keyword evidence="10" id="KW-0326">Glycosidase</keyword>
<dbReference type="GO" id="GO:0009986">
    <property type="term" value="C:cell surface"/>
    <property type="evidence" value="ECO:0007669"/>
    <property type="project" value="TreeGrafter"/>
</dbReference>
<dbReference type="EC" id="3.2.1.58" evidence="14"/>
<evidence type="ECO:0000256" key="1">
    <source>
        <dbReference type="ARBA" id="ARBA00004401"/>
    </source>
</evidence>
<feature type="transmembrane region" description="Helical" evidence="17">
    <location>
        <begin position="402"/>
        <end position="423"/>
    </location>
</feature>
<gene>
    <name evidence="19" type="ORF">EMPG_14645</name>
</gene>
<dbReference type="OrthoDB" id="62120at2759"/>
<keyword evidence="20" id="KW-1185">Reference proteome</keyword>
<protein>
    <recommendedName>
        <fullName evidence="14">glucan 1,3-beta-glucosidase</fullName>
        <ecNumber evidence="14">3.2.1.58</ecNumber>
    </recommendedName>
    <alternativeName>
        <fullName evidence="15">Exo-1,3-beta-glucanase D</fullName>
    </alternativeName>
</protein>
<dbReference type="GO" id="GO:0071555">
    <property type="term" value="P:cell wall organization"/>
    <property type="evidence" value="ECO:0007669"/>
    <property type="project" value="UniProtKB-KW"/>
</dbReference>
<feature type="compositionally biased region" description="Gly residues" evidence="16">
    <location>
        <begin position="379"/>
        <end position="390"/>
    </location>
</feature>
<dbReference type="PANTHER" id="PTHR31297">
    <property type="entry name" value="GLUCAN ENDO-1,6-BETA-GLUCOSIDASE B"/>
    <property type="match status" value="1"/>
</dbReference>
<feature type="compositionally biased region" description="Acidic residues" evidence="16">
    <location>
        <begin position="109"/>
        <end position="119"/>
    </location>
</feature>
<comment type="function">
    <text evidence="13">Glucosidase involved in the degradation of cellulosic biomass. Active on lichenan.</text>
</comment>
<dbReference type="GO" id="GO:0005886">
    <property type="term" value="C:plasma membrane"/>
    <property type="evidence" value="ECO:0007669"/>
    <property type="project" value="UniProtKB-SubCell"/>
</dbReference>
<feature type="domain" description="Glycoside hydrolase family 5" evidence="18">
    <location>
        <begin position="579"/>
        <end position="819"/>
    </location>
</feature>
<evidence type="ECO:0000256" key="9">
    <source>
        <dbReference type="ARBA" id="ARBA00023180"/>
    </source>
</evidence>
<feature type="region of interest" description="Disordered" evidence="16">
    <location>
        <begin position="1"/>
        <end position="277"/>
    </location>
</feature>
<evidence type="ECO:0000256" key="8">
    <source>
        <dbReference type="ARBA" id="ARBA00023136"/>
    </source>
</evidence>
<comment type="catalytic activity">
    <reaction evidence="12">
        <text>Successive hydrolysis of beta-D-glucose units from the non-reducing ends of (1-&gt;3)-beta-D-glucans, releasing alpha-glucose.</text>
        <dbReference type="EC" id="3.2.1.58"/>
    </reaction>
</comment>
<dbReference type="EMBL" id="LDEV01002207">
    <property type="protein sequence ID" value="KLJ09949.1"/>
    <property type="molecule type" value="Genomic_DNA"/>
</dbReference>
<comment type="caution">
    <text evidence="19">The sequence shown here is derived from an EMBL/GenBank/DDBJ whole genome shotgun (WGS) entry which is preliminary data.</text>
</comment>
<feature type="region of interest" description="Disordered" evidence="16">
    <location>
        <begin position="428"/>
        <end position="469"/>
    </location>
</feature>
<dbReference type="AlphaFoldDB" id="A0A0H1BER4"/>
<feature type="compositionally biased region" description="Gly residues" evidence="16">
    <location>
        <begin position="431"/>
        <end position="441"/>
    </location>
</feature>
<reference evidence="20" key="1">
    <citation type="journal article" date="2015" name="PLoS Genet.">
        <title>The dynamic genome and transcriptome of the human fungal pathogen Blastomyces and close relative Emmonsia.</title>
        <authorList>
            <person name="Munoz J.F."/>
            <person name="Gauthier G.M."/>
            <person name="Desjardins C.A."/>
            <person name="Gallo J.E."/>
            <person name="Holder J."/>
            <person name="Sullivan T.D."/>
            <person name="Marty A.J."/>
            <person name="Carmen J.C."/>
            <person name="Chen Z."/>
            <person name="Ding L."/>
            <person name="Gujja S."/>
            <person name="Magrini V."/>
            <person name="Misas E."/>
            <person name="Mitreva M."/>
            <person name="Priest M."/>
            <person name="Saif S."/>
            <person name="Whiston E.A."/>
            <person name="Young S."/>
            <person name="Zeng Q."/>
            <person name="Goldman W.E."/>
            <person name="Mardis E.R."/>
            <person name="Taylor J.W."/>
            <person name="McEwen J.G."/>
            <person name="Clay O.K."/>
            <person name="Klein B.S."/>
            <person name="Cuomo C.A."/>
        </authorList>
    </citation>
    <scope>NUCLEOTIDE SEQUENCE [LARGE SCALE GENOMIC DNA]</scope>
    <source>
        <strain evidence="20">UAMH 139</strain>
    </source>
</reference>
<evidence type="ECO:0000256" key="17">
    <source>
        <dbReference type="SAM" id="Phobius"/>
    </source>
</evidence>
<comment type="subcellular location">
    <subcellularLocation>
        <location evidence="1">Cell membrane</location>
        <topology evidence="1">Single-pass type II membrane protein</topology>
    </subcellularLocation>
</comment>
<evidence type="ECO:0000256" key="11">
    <source>
        <dbReference type="ARBA" id="ARBA00023316"/>
    </source>
</evidence>
<evidence type="ECO:0000256" key="5">
    <source>
        <dbReference type="ARBA" id="ARBA00022801"/>
    </source>
</evidence>
<evidence type="ECO:0000313" key="20">
    <source>
        <dbReference type="Proteomes" id="UP000053573"/>
    </source>
</evidence>
<feature type="region of interest" description="Disordered" evidence="16">
    <location>
        <begin position="291"/>
        <end position="390"/>
    </location>
</feature>
<dbReference type="InterPro" id="IPR001547">
    <property type="entry name" value="Glyco_hydro_5"/>
</dbReference>
<dbReference type="GO" id="GO:0009251">
    <property type="term" value="P:glucan catabolic process"/>
    <property type="evidence" value="ECO:0007669"/>
    <property type="project" value="TreeGrafter"/>
</dbReference>
<dbReference type="FunFam" id="3.20.20.80:FF:000033">
    <property type="entry name" value="Glucan 1,3-beta-glucosidase A"/>
    <property type="match status" value="1"/>
</dbReference>
<evidence type="ECO:0000256" key="13">
    <source>
        <dbReference type="ARBA" id="ARBA00037126"/>
    </source>
</evidence>
<organism evidence="19 20">
    <name type="scientific">Blastomyces silverae</name>
    <dbReference type="NCBI Taxonomy" id="2060906"/>
    <lineage>
        <taxon>Eukaryota</taxon>
        <taxon>Fungi</taxon>
        <taxon>Dikarya</taxon>
        <taxon>Ascomycota</taxon>
        <taxon>Pezizomycotina</taxon>
        <taxon>Eurotiomycetes</taxon>
        <taxon>Eurotiomycetidae</taxon>
        <taxon>Onygenales</taxon>
        <taxon>Ajellomycetaceae</taxon>
        <taxon>Blastomyces</taxon>
    </lineage>
</organism>
<evidence type="ECO:0000256" key="15">
    <source>
        <dbReference type="ARBA" id="ARBA00041260"/>
    </source>
</evidence>
<evidence type="ECO:0000259" key="18">
    <source>
        <dbReference type="Pfam" id="PF00150"/>
    </source>
</evidence>
<evidence type="ECO:0000256" key="10">
    <source>
        <dbReference type="ARBA" id="ARBA00023295"/>
    </source>
</evidence>
<keyword evidence="5" id="KW-0378">Hydrolase</keyword>
<feature type="compositionally biased region" description="Basic residues" evidence="16">
    <location>
        <begin position="203"/>
        <end position="213"/>
    </location>
</feature>
<dbReference type="SUPFAM" id="SSF51445">
    <property type="entry name" value="(Trans)glycosidases"/>
    <property type="match status" value="1"/>
</dbReference>
<keyword evidence="8 17" id="KW-0472">Membrane</keyword>
<accession>A0A0H1BER4</accession>
<feature type="compositionally biased region" description="Basic and acidic residues" evidence="16">
    <location>
        <begin position="179"/>
        <end position="202"/>
    </location>
</feature>
<evidence type="ECO:0000313" key="19">
    <source>
        <dbReference type="EMBL" id="KLJ09949.1"/>
    </source>
</evidence>
<evidence type="ECO:0000256" key="12">
    <source>
        <dbReference type="ARBA" id="ARBA00036824"/>
    </source>
</evidence>
<feature type="compositionally biased region" description="Basic and acidic residues" evidence="16">
    <location>
        <begin position="229"/>
        <end position="243"/>
    </location>
</feature>
<keyword evidence="3" id="KW-1003">Cell membrane</keyword>
<keyword evidence="11" id="KW-0961">Cell wall biogenesis/degradation</keyword>
<dbReference type="PANTHER" id="PTHR31297:SF34">
    <property type="entry name" value="GLUCAN 1,3-BETA-GLUCOSIDASE 2"/>
    <property type="match status" value="1"/>
</dbReference>
<keyword evidence="9" id="KW-0325">Glycoprotein</keyword>
<evidence type="ECO:0000256" key="3">
    <source>
        <dbReference type="ARBA" id="ARBA00022475"/>
    </source>
</evidence>
<comment type="similarity">
    <text evidence="2">Belongs to the glycosyl hydrolase 5 (cellulase A) family.</text>
</comment>
<evidence type="ECO:0000256" key="7">
    <source>
        <dbReference type="ARBA" id="ARBA00022989"/>
    </source>
</evidence>
<evidence type="ECO:0000256" key="14">
    <source>
        <dbReference type="ARBA" id="ARBA00038929"/>
    </source>
</evidence>
<feature type="compositionally biased region" description="Basic and acidic residues" evidence="16">
    <location>
        <begin position="353"/>
        <end position="362"/>
    </location>
</feature>
<keyword evidence="6" id="KW-0735">Signal-anchor</keyword>
<feature type="compositionally biased region" description="Acidic residues" evidence="16">
    <location>
        <begin position="50"/>
        <end position="60"/>
    </location>
</feature>
<evidence type="ECO:0000256" key="16">
    <source>
        <dbReference type="SAM" id="MobiDB-lite"/>
    </source>
</evidence>
<feature type="compositionally biased region" description="Low complexity" evidence="16">
    <location>
        <begin position="85"/>
        <end position="100"/>
    </location>
</feature>
<keyword evidence="7 17" id="KW-1133">Transmembrane helix</keyword>
<dbReference type="STRING" id="2060906.A0A0H1BER4"/>
<evidence type="ECO:0000256" key="4">
    <source>
        <dbReference type="ARBA" id="ARBA00022692"/>
    </source>
</evidence>
<dbReference type="Proteomes" id="UP000053573">
    <property type="component" value="Unassembled WGS sequence"/>
</dbReference>
<sequence length="953" mass="108932">MPHHSRERERGEYRSRDRDRRQYNYERGNTHDTDEYVSNAYDDYRNDAQHDDDDDDDDVFDDRRRSRQPRRNSSSHAQTRPSPARRTQQHPSQRPQQPQQRARRTDYDHDYDDDGEDSESAIIVVDSRPNFARPPNVRPSPMRVERRRSRSRGVENTYNTGIRDSRYKAKESPATSPIKKRDRERDREGRRRRDSTADEHSPTKGRVRDRRRRGLDDDDDGEVRGGFGTDRERERERERERNRDRRRKEKEKYLPREKGARSNKHKHASTDSANSATQLLSVDALAKLNAAQMKSEAAAKAREAKEEKALWEKERKRRRRDEARERERGISAEKAAKGKGWPGRRLVSGAFLEEGRSPELRTRGGGGRGAWKDEKGRKGGGGGGGDDGGGGGFASWSKKKKLWVTAGVLALLLIIIIPIVVVVSKNKNGDQGSGGDSGDNPGGPASQPPPPRTELENFDPDTLPESATKTYFDPRTWYDTADMNVTYTAETIGGLPIMGLNLAWDDSARANNNVPPLNKKFPYGKQPIRGVNVGGWLSLEPFITPSFFSRYSYRDNIVDEYTLSKKLAPNAAQYLEKHYATFINEQSFREIRDAGLDHVRIPYSYWLVKNYDDDPYVERVGWRYLLRAIEYCRKYGLRVKLDMHGAPGSQNGWNHSGRQGSIGWLEGADGTKNGDRAHEIHEQLATFFAQERYKNVVTIYGLVNEPMMLKLDIEAVINWNTNAISIVRRSGLKDAKIAFADGFLNLEKWKTIMQDVDDNLMLDTHQYTVFNTGQIGLPHRKKLDFVCESWVKLIAKSNTKGTGWGPTICGEWSQADTDCAKFLNNVNVGSRWLGTMDHPQAKARVMEPHCPTQWPPDDPAVNGPPCSCDQANADPSDYSESYKKYLRMYAEAQMYAFEKGYGWFYWTWQTETAVQWSYKKGLDAGILPTKAYEPEFKCESDKLGSFGDLEEFY</sequence>
<dbReference type="Gene3D" id="3.20.20.80">
    <property type="entry name" value="Glycosidases"/>
    <property type="match status" value="1"/>
</dbReference>
<evidence type="ECO:0000256" key="2">
    <source>
        <dbReference type="ARBA" id="ARBA00005641"/>
    </source>
</evidence>
<dbReference type="GO" id="GO:0004338">
    <property type="term" value="F:glucan exo-1,3-beta-glucosidase activity"/>
    <property type="evidence" value="ECO:0007669"/>
    <property type="project" value="UniProtKB-EC"/>
</dbReference>
<evidence type="ECO:0000256" key="6">
    <source>
        <dbReference type="ARBA" id="ARBA00022968"/>
    </source>
</evidence>
<name>A0A0H1BER4_9EURO</name>